<reference evidence="1 2" key="1">
    <citation type="submission" date="2021-06" db="EMBL/GenBank/DDBJ databases">
        <title>Caerostris darwini draft genome.</title>
        <authorList>
            <person name="Kono N."/>
            <person name="Arakawa K."/>
        </authorList>
    </citation>
    <scope>NUCLEOTIDE SEQUENCE [LARGE SCALE GENOMIC DNA]</scope>
</reference>
<accession>A0AAV4RC27</accession>
<sequence>MNTSHIERNMRVKDPFKQRLCRRGGIDYPSPKIQWIIYNILTPRINFQLPNPIKATQNSLSHCLSTCPYFQYIYCPYHKIHQHGLFLPYHNP</sequence>
<proteinExistence type="predicted"/>
<dbReference type="Proteomes" id="UP001054837">
    <property type="component" value="Unassembled WGS sequence"/>
</dbReference>
<organism evidence="1 2">
    <name type="scientific">Caerostris darwini</name>
    <dbReference type="NCBI Taxonomy" id="1538125"/>
    <lineage>
        <taxon>Eukaryota</taxon>
        <taxon>Metazoa</taxon>
        <taxon>Ecdysozoa</taxon>
        <taxon>Arthropoda</taxon>
        <taxon>Chelicerata</taxon>
        <taxon>Arachnida</taxon>
        <taxon>Araneae</taxon>
        <taxon>Araneomorphae</taxon>
        <taxon>Entelegynae</taxon>
        <taxon>Araneoidea</taxon>
        <taxon>Araneidae</taxon>
        <taxon>Caerostris</taxon>
    </lineage>
</organism>
<name>A0AAV4RC27_9ARAC</name>
<evidence type="ECO:0000313" key="2">
    <source>
        <dbReference type="Proteomes" id="UP001054837"/>
    </source>
</evidence>
<dbReference type="EMBL" id="BPLQ01005926">
    <property type="protein sequence ID" value="GIY18554.1"/>
    <property type="molecule type" value="Genomic_DNA"/>
</dbReference>
<evidence type="ECO:0000313" key="1">
    <source>
        <dbReference type="EMBL" id="GIY18554.1"/>
    </source>
</evidence>
<gene>
    <name evidence="1" type="ORF">CDAR_14581</name>
</gene>
<keyword evidence="2" id="KW-1185">Reference proteome</keyword>
<protein>
    <submittedName>
        <fullName evidence="1">Uncharacterized protein</fullName>
    </submittedName>
</protein>
<dbReference type="AlphaFoldDB" id="A0AAV4RC27"/>
<comment type="caution">
    <text evidence="1">The sequence shown here is derived from an EMBL/GenBank/DDBJ whole genome shotgun (WGS) entry which is preliminary data.</text>
</comment>